<gene>
    <name evidence="4" type="ordered locus">Palpr_2039</name>
</gene>
<dbReference type="HOGENOM" id="CLU_996941_0_0_10"/>
<dbReference type="KEGG" id="ppn:Palpr_2039"/>
<evidence type="ECO:0000313" key="4">
    <source>
        <dbReference type="EMBL" id="ADQ80176.1"/>
    </source>
</evidence>
<feature type="transmembrane region" description="Helical" evidence="3">
    <location>
        <begin position="117"/>
        <end position="140"/>
    </location>
</feature>
<evidence type="ECO:0000256" key="2">
    <source>
        <dbReference type="SAM" id="MobiDB-lite"/>
    </source>
</evidence>
<dbReference type="PANTHER" id="PTHR15852:SF54">
    <property type="entry name" value="PROTEIN SSUH2 HOMOLOG"/>
    <property type="match status" value="1"/>
</dbReference>
<proteinExistence type="predicted"/>
<dbReference type="AlphaFoldDB" id="E4T632"/>
<reference evidence="4 5" key="2">
    <citation type="journal article" date="2011" name="Stand. Genomic Sci.">
        <title>Complete genome sequence of Paludibacter propionicigenes type strain (WB4).</title>
        <authorList>
            <person name="Gronow S."/>
            <person name="Munk C."/>
            <person name="Lapidus A."/>
            <person name="Nolan M."/>
            <person name="Lucas S."/>
            <person name="Hammon N."/>
            <person name="Deshpande S."/>
            <person name="Cheng J.F."/>
            <person name="Tapia R."/>
            <person name="Han C."/>
            <person name="Goodwin L."/>
            <person name="Pitluck S."/>
            <person name="Liolios K."/>
            <person name="Ivanova N."/>
            <person name="Mavromatis K."/>
            <person name="Mikhailova N."/>
            <person name="Pati A."/>
            <person name="Chen A."/>
            <person name="Palaniappan K."/>
            <person name="Land M."/>
            <person name="Hauser L."/>
            <person name="Chang Y.J."/>
            <person name="Jeffries C.D."/>
            <person name="Brambilla E."/>
            <person name="Rohde M."/>
            <person name="Goker M."/>
            <person name="Detter J.C."/>
            <person name="Woyke T."/>
            <person name="Bristow J."/>
            <person name="Eisen J.A."/>
            <person name="Markowitz V."/>
            <person name="Hugenholtz P."/>
            <person name="Kyrpides N.C."/>
            <person name="Klenk H.P."/>
        </authorList>
    </citation>
    <scope>NUCLEOTIDE SEQUENCE [LARGE SCALE GENOMIC DNA]</scope>
    <source>
        <strain evidence="5">DSM 17365 / JCM 13257 / WB4</strain>
    </source>
</reference>
<sequence>MSKQCPVCETINHSAANHCSKCGVELPDKELSEEDKLRIELHEANTTIQGLNVALEEMRKFKNTSEKAQKIVADYKLKLNEKQREISTYSNTLSEKDRKISILTKQLESIKNSRNKWVSILLIACLILGISSIGLADYYVQNKTNAKAQDSTEISKSANLNRHISKRKKHAKSKKNNVNNSQDKESSNADAYIECKICEGKGFTYSKENCSICKGTGTSDCSKCGGTGSIVGAETNWMKATCPVCLGKGKSICKTCNGSGKINEEVKCSICNGIGKSKL</sequence>
<dbReference type="STRING" id="694427.Palpr_2039"/>
<keyword evidence="1" id="KW-0175">Coiled coil</keyword>
<accession>E4T632</accession>
<name>E4T632_PALPW</name>
<dbReference type="PANTHER" id="PTHR15852">
    <property type="entry name" value="PLASTID TRANSCRIPTIONALLY ACTIVE PROTEIN"/>
    <property type="match status" value="1"/>
</dbReference>
<dbReference type="GO" id="GO:0031072">
    <property type="term" value="F:heat shock protein binding"/>
    <property type="evidence" value="ECO:0007669"/>
    <property type="project" value="InterPro"/>
</dbReference>
<protein>
    <submittedName>
        <fullName evidence="4">DnaJ central domain protein</fullName>
    </submittedName>
</protein>
<dbReference type="Proteomes" id="UP000008718">
    <property type="component" value="Chromosome"/>
</dbReference>
<organism evidence="4 5">
    <name type="scientific">Paludibacter propionicigenes (strain DSM 17365 / JCM 13257 / WB4)</name>
    <dbReference type="NCBI Taxonomy" id="694427"/>
    <lineage>
        <taxon>Bacteria</taxon>
        <taxon>Pseudomonadati</taxon>
        <taxon>Bacteroidota</taxon>
        <taxon>Bacteroidia</taxon>
        <taxon>Bacteroidales</taxon>
        <taxon>Paludibacteraceae</taxon>
        <taxon>Paludibacter</taxon>
    </lineage>
</organism>
<keyword evidence="3" id="KW-1133">Transmembrane helix</keyword>
<reference key="1">
    <citation type="submission" date="2010-11" db="EMBL/GenBank/DDBJ databases">
        <title>The complete genome of Paludibacter propionicigenes DSM 17365.</title>
        <authorList>
            <consortium name="US DOE Joint Genome Institute (JGI-PGF)"/>
            <person name="Lucas S."/>
            <person name="Copeland A."/>
            <person name="Lapidus A."/>
            <person name="Bruce D."/>
            <person name="Goodwin L."/>
            <person name="Pitluck S."/>
            <person name="Kyrpides N."/>
            <person name="Mavromatis K."/>
            <person name="Ivanova N."/>
            <person name="Munk A.C."/>
            <person name="Brettin T."/>
            <person name="Detter J.C."/>
            <person name="Han C."/>
            <person name="Tapia R."/>
            <person name="Land M."/>
            <person name="Hauser L."/>
            <person name="Markowitz V."/>
            <person name="Cheng J.-F."/>
            <person name="Hugenholtz P."/>
            <person name="Woyke T."/>
            <person name="Wu D."/>
            <person name="Gronow S."/>
            <person name="Wellnitz S."/>
            <person name="Brambilla E."/>
            <person name="Klenk H.-P."/>
            <person name="Eisen J.A."/>
        </authorList>
    </citation>
    <scope>NUCLEOTIDE SEQUENCE</scope>
    <source>
        <strain>WB4</strain>
    </source>
</reference>
<dbReference type="OrthoDB" id="964463at2"/>
<dbReference type="CDD" id="cd10719">
    <property type="entry name" value="DnaJ_zf"/>
    <property type="match status" value="1"/>
</dbReference>
<evidence type="ECO:0000256" key="3">
    <source>
        <dbReference type="SAM" id="Phobius"/>
    </source>
</evidence>
<keyword evidence="5" id="KW-1185">Reference proteome</keyword>
<feature type="coiled-coil region" evidence="1">
    <location>
        <begin position="65"/>
        <end position="99"/>
    </location>
</feature>
<feature type="compositionally biased region" description="Basic residues" evidence="2">
    <location>
        <begin position="163"/>
        <end position="175"/>
    </location>
</feature>
<dbReference type="GO" id="GO:0051082">
    <property type="term" value="F:unfolded protein binding"/>
    <property type="evidence" value="ECO:0007669"/>
    <property type="project" value="InterPro"/>
</dbReference>
<feature type="region of interest" description="Disordered" evidence="2">
    <location>
        <begin position="159"/>
        <end position="185"/>
    </location>
</feature>
<keyword evidence="3" id="KW-0472">Membrane</keyword>
<dbReference type="Gene3D" id="2.10.230.10">
    <property type="entry name" value="Heat shock protein DnaJ, cysteine-rich domain"/>
    <property type="match status" value="1"/>
</dbReference>
<dbReference type="RefSeq" id="WP_013445545.1">
    <property type="nucleotide sequence ID" value="NC_014734.1"/>
</dbReference>
<evidence type="ECO:0000256" key="1">
    <source>
        <dbReference type="SAM" id="Coils"/>
    </source>
</evidence>
<dbReference type="InterPro" id="IPR001305">
    <property type="entry name" value="HSP_DnaJ_Cys-rich_dom"/>
</dbReference>
<dbReference type="eggNOG" id="COG0484">
    <property type="taxonomic scope" value="Bacteria"/>
</dbReference>
<dbReference type="EMBL" id="CP002345">
    <property type="protein sequence ID" value="ADQ80176.1"/>
    <property type="molecule type" value="Genomic_DNA"/>
</dbReference>
<keyword evidence="3" id="KW-0812">Transmembrane</keyword>
<evidence type="ECO:0000313" key="5">
    <source>
        <dbReference type="Proteomes" id="UP000008718"/>
    </source>
</evidence>